<proteinExistence type="predicted"/>
<keyword evidence="2" id="KW-1185">Reference proteome</keyword>
<evidence type="ECO:0000313" key="2">
    <source>
        <dbReference type="Proteomes" id="UP001420932"/>
    </source>
</evidence>
<dbReference type="EMBL" id="JBBNAF010000005">
    <property type="protein sequence ID" value="KAK9142874.1"/>
    <property type="molecule type" value="Genomic_DNA"/>
</dbReference>
<gene>
    <name evidence="1" type="ORF">Syun_012274</name>
</gene>
<sequence length="121" mass="13752">MSASAAARQRCGERRDGVVGPIAPRRVSTIADDYLWYADQYVIDRRIAHANFLEAKRHQRSLVRYQRSRVLCPTDHSIHFLTTPCFITDDGVVDFGLEESPLTPFFYKGTTTYNGDDDAHS</sequence>
<dbReference type="AlphaFoldDB" id="A0AAP0JZY0"/>
<organism evidence="1 2">
    <name type="scientific">Stephania yunnanensis</name>
    <dbReference type="NCBI Taxonomy" id="152371"/>
    <lineage>
        <taxon>Eukaryota</taxon>
        <taxon>Viridiplantae</taxon>
        <taxon>Streptophyta</taxon>
        <taxon>Embryophyta</taxon>
        <taxon>Tracheophyta</taxon>
        <taxon>Spermatophyta</taxon>
        <taxon>Magnoliopsida</taxon>
        <taxon>Ranunculales</taxon>
        <taxon>Menispermaceae</taxon>
        <taxon>Menispermoideae</taxon>
        <taxon>Cissampelideae</taxon>
        <taxon>Stephania</taxon>
    </lineage>
</organism>
<evidence type="ECO:0000313" key="1">
    <source>
        <dbReference type="EMBL" id="KAK9142874.1"/>
    </source>
</evidence>
<dbReference type="Proteomes" id="UP001420932">
    <property type="component" value="Unassembled WGS sequence"/>
</dbReference>
<reference evidence="1 2" key="1">
    <citation type="submission" date="2024-01" db="EMBL/GenBank/DDBJ databases">
        <title>Genome assemblies of Stephania.</title>
        <authorList>
            <person name="Yang L."/>
        </authorList>
    </citation>
    <scope>NUCLEOTIDE SEQUENCE [LARGE SCALE GENOMIC DNA]</scope>
    <source>
        <strain evidence="1">YNDBR</strain>
        <tissue evidence="1">Leaf</tissue>
    </source>
</reference>
<name>A0AAP0JZY0_9MAGN</name>
<protein>
    <submittedName>
        <fullName evidence="1">Uncharacterized protein</fullName>
    </submittedName>
</protein>
<comment type="caution">
    <text evidence="1">The sequence shown here is derived from an EMBL/GenBank/DDBJ whole genome shotgun (WGS) entry which is preliminary data.</text>
</comment>
<accession>A0AAP0JZY0</accession>